<dbReference type="Proteomes" id="UP000014227">
    <property type="component" value="Chromosome I"/>
</dbReference>
<dbReference type="InParanoid" id="S0ET32"/>
<dbReference type="HOGENOM" id="CLU_796188_0_0_0"/>
<dbReference type="KEGG" id="ccz:CCALI_00679"/>
<proteinExistence type="inferred from homology"/>
<evidence type="ECO:0000256" key="2">
    <source>
        <dbReference type="SAM" id="SignalP"/>
    </source>
</evidence>
<evidence type="ECO:0000313" key="3">
    <source>
        <dbReference type="EMBL" id="CCW34504.1"/>
    </source>
</evidence>
<accession>S0ET32</accession>
<dbReference type="EMBL" id="HF951689">
    <property type="protein sequence ID" value="CCW34504.1"/>
    <property type="molecule type" value="Genomic_DNA"/>
</dbReference>
<protein>
    <submittedName>
        <fullName evidence="3">Periplasmic component of the Tol biopolymer transport system</fullName>
    </submittedName>
</protein>
<feature type="chain" id="PRO_5004496363" evidence="2">
    <location>
        <begin position="23"/>
        <end position="348"/>
    </location>
</feature>
<evidence type="ECO:0000256" key="1">
    <source>
        <dbReference type="ARBA" id="ARBA00009820"/>
    </source>
</evidence>
<organism evidence="3 4">
    <name type="scientific">Chthonomonas calidirosea (strain DSM 23976 / ICMP 18418 / T49)</name>
    <dbReference type="NCBI Taxonomy" id="1303518"/>
    <lineage>
        <taxon>Bacteria</taxon>
        <taxon>Bacillati</taxon>
        <taxon>Armatimonadota</taxon>
        <taxon>Chthonomonadia</taxon>
        <taxon>Chthonomonadales</taxon>
        <taxon>Chthonomonadaceae</taxon>
        <taxon>Chthonomonas</taxon>
    </lineage>
</organism>
<dbReference type="STRING" id="454171.CP488_00474"/>
<comment type="similarity">
    <text evidence="1">Belongs to the TolB family.</text>
</comment>
<dbReference type="PANTHER" id="PTHR36842">
    <property type="entry name" value="PROTEIN TOLB HOMOLOG"/>
    <property type="match status" value="1"/>
</dbReference>
<evidence type="ECO:0000313" key="4">
    <source>
        <dbReference type="Proteomes" id="UP000014227"/>
    </source>
</evidence>
<dbReference type="PATRIC" id="fig|1303518.3.peg.685"/>
<dbReference type="eggNOG" id="COG0823">
    <property type="taxonomic scope" value="Bacteria"/>
</dbReference>
<feature type="signal peptide" evidence="2">
    <location>
        <begin position="1"/>
        <end position="22"/>
    </location>
</feature>
<sequence>MRNLLGFIAFCLAALAPIFAAAQVWSPDAKQLIIESAPPLRLDFTSASAAVAPTPTPLLPNNASGSRFAFSPDGKTLAYRNGSGDLVLMNLADGKTITLESHLEAPVSWAPDSKTLAAVCRNEAGQLILHIDYREGGYRIKPITLPFHNLADTCQPVQWVPETDNVLLAGGDGTKRDLWMVDAGIPTQLTQTGDVLGFQVSPDGNRVVWIRRSPNTHYILFSLYELIINARSLRKLDFPSRLPQVNPNPHDAVDAVTQVVFSTDLSHIAFTSVQHKSPTTVTVWLTDIKGSMIQKITTLASPSTALPSFSPDGHLLAIFGKQQQTPVLVLFDLQANLGRSITLNSPGQ</sequence>
<keyword evidence="4" id="KW-1185">Reference proteome</keyword>
<dbReference type="InterPro" id="IPR011042">
    <property type="entry name" value="6-blade_b-propeller_TolB-like"/>
</dbReference>
<dbReference type="InterPro" id="IPR011659">
    <property type="entry name" value="WD40"/>
</dbReference>
<dbReference type="SUPFAM" id="SSF82171">
    <property type="entry name" value="DPP6 N-terminal domain-like"/>
    <property type="match status" value="1"/>
</dbReference>
<dbReference type="Gene3D" id="2.120.10.30">
    <property type="entry name" value="TolB, C-terminal domain"/>
    <property type="match status" value="2"/>
</dbReference>
<dbReference type="PANTHER" id="PTHR36842:SF1">
    <property type="entry name" value="PROTEIN TOLB"/>
    <property type="match status" value="1"/>
</dbReference>
<dbReference type="Pfam" id="PF07676">
    <property type="entry name" value="PD40"/>
    <property type="match status" value="1"/>
</dbReference>
<dbReference type="RefSeq" id="WP_016482066.1">
    <property type="nucleotide sequence ID" value="NC_021487.1"/>
</dbReference>
<dbReference type="AlphaFoldDB" id="S0ET32"/>
<name>S0ET32_CHTCT</name>
<reference evidence="4" key="1">
    <citation type="submission" date="2013-03" db="EMBL/GenBank/DDBJ databases">
        <title>Genome sequence of Chthonomonas calidirosea, the first sequenced genome from the Armatimonadetes phylum (formally candidate division OP10).</title>
        <authorList>
            <person name="Lee K.C.Y."/>
            <person name="Morgan X.C."/>
            <person name="Dunfield P.F."/>
            <person name="Tamas I."/>
            <person name="Houghton K.M."/>
            <person name="Vyssotski M."/>
            <person name="Ryan J.L.J."/>
            <person name="Lagutin K."/>
            <person name="McDonald I.R."/>
            <person name="Stott M.B."/>
        </authorList>
    </citation>
    <scope>NUCLEOTIDE SEQUENCE [LARGE SCALE GENOMIC DNA]</scope>
    <source>
        <strain evidence="4">DSM 23976 / ICMP 18418 / T49</strain>
    </source>
</reference>
<gene>
    <name evidence="3" type="ORF">CCALI_00679</name>
</gene>
<keyword evidence="2" id="KW-0732">Signal</keyword>